<keyword evidence="5 12" id="KW-0812">Transmembrane</keyword>
<dbReference type="PANTHER" id="PTHR34220:SF11">
    <property type="entry name" value="SENSOR PROTEIN KINASE HPTS"/>
    <property type="match status" value="1"/>
</dbReference>
<dbReference type="Gene3D" id="3.30.565.10">
    <property type="entry name" value="Histidine kinase-like ATPase, C-terminal domain"/>
    <property type="match status" value="1"/>
</dbReference>
<evidence type="ECO:0000259" key="13">
    <source>
        <dbReference type="Pfam" id="PF02518"/>
    </source>
</evidence>
<feature type="domain" description="Signal transduction histidine kinase internal region" evidence="14">
    <location>
        <begin position="377"/>
        <end position="458"/>
    </location>
</feature>
<sequence length="596" mass="69431">MREKYFIKQLAIFLIPLLIPVIILGSLSMFSTQRDIKSDINQNSSFLLQQSKTQLEMILNELDTLYLALYDNADIFNELSTVLKNPSYTYESSNTNRIISSFLNAFTSSKPYIQSFYLYVDNPYNRFLSSVDGLVTLDHFYDTDWYGQFSRYEGPPAKWTARRELKFYSFETKPTAVVTFYNVLVPRKIAIILNIRPKYIESLLNDITRYPTQQMFVLDENSQVIFSNGRGELPQHAELLKIAEQPESFFDMDTPAGKVNVTKVESERYKWKYVSVIRHSELYKTPSRILYYTLVFVAVSVVCGFLLTFVLIRRNYKQLKMIRMMIKAADDSHLLLRPPAKVKDEYSLIVQNMMTHFIEHRYIRTQLLEKKYRLQVMELLALQSQINPHFLYNTLHSVYWESVALTGKPNKASEMIEDLSDILSYSFSNPTGTVTWENELGNTVSYVNIQKKRYRDKFECIYEYDEELARLYTFKLVLQPLLENSIYHGIKEKAGPGLIKVKFVRRGEQLSLSVIDNGIGMTAERLREVRHRLDADEERTEHLGLYNTNKRLKLTYGSAYSLSIRSKPGWGTKVELVVPCVWNEAELSGRERSDAS</sequence>
<feature type="transmembrane region" description="Helical" evidence="12">
    <location>
        <begin position="12"/>
        <end position="30"/>
    </location>
</feature>
<dbReference type="HOGENOM" id="CLU_020473_6_1_9"/>
<dbReference type="OrthoDB" id="1729609at2"/>
<dbReference type="KEGG" id="pbd:PBOR_01170"/>
<feature type="transmembrane region" description="Helical" evidence="12">
    <location>
        <begin position="289"/>
        <end position="312"/>
    </location>
</feature>
<evidence type="ECO:0000313" key="16">
    <source>
        <dbReference type="Proteomes" id="UP000029518"/>
    </source>
</evidence>
<evidence type="ECO:0000256" key="4">
    <source>
        <dbReference type="ARBA" id="ARBA00022679"/>
    </source>
</evidence>
<keyword evidence="10" id="KW-0902">Two-component regulatory system</keyword>
<dbReference type="GO" id="GO:0005886">
    <property type="term" value="C:plasma membrane"/>
    <property type="evidence" value="ECO:0007669"/>
    <property type="project" value="UniProtKB-SubCell"/>
</dbReference>
<dbReference type="GO" id="GO:0000155">
    <property type="term" value="F:phosphorelay sensor kinase activity"/>
    <property type="evidence" value="ECO:0007669"/>
    <property type="project" value="InterPro"/>
</dbReference>
<accession>A0A089L6J3</accession>
<dbReference type="InterPro" id="IPR036890">
    <property type="entry name" value="HATPase_C_sf"/>
</dbReference>
<evidence type="ECO:0000256" key="7">
    <source>
        <dbReference type="ARBA" id="ARBA00022777"/>
    </source>
</evidence>
<proteinExistence type="predicted"/>
<dbReference type="InterPro" id="IPR003594">
    <property type="entry name" value="HATPase_dom"/>
</dbReference>
<evidence type="ECO:0000256" key="1">
    <source>
        <dbReference type="ARBA" id="ARBA00004651"/>
    </source>
</evidence>
<gene>
    <name evidence="15" type="ORF">PBOR_01170</name>
</gene>
<evidence type="ECO:0000259" key="14">
    <source>
        <dbReference type="Pfam" id="PF06580"/>
    </source>
</evidence>
<keyword evidence="2" id="KW-1003">Cell membrane</keyword>
<name>A0A089L6J3_PAEBO</name>
<dbReference type="InterPro" id="IPR010559">
    <property type="entry name" value="Sig_transdc_His_kin_internal"/>
</dbReference>
<evidence type="ECO:0000256" key="8">
    <source>
        <dbReference type="ARBA" id="ARBA00022840"/>
    </source>
</evidence>
<dbReference type="Proteomes" id="UP000029518">
    <property type="component" value="Chromosome"/>
</dbReference>
<protein>
    <submittedName>
        <fullName evidence="15">Histidine kinase</fullName>
    </submittedName>
</protein>
<dbReference type="Pfam" id="PF02518">
    <property type="entry name" value="HATPase_c"/>
    <property type="match status" value="1"/>
</dbReference>
<keyword evidence="6" id="KW-0547">Nucleotide-binding</keyword>
<keyword evidence="9 12" id="KW-1133">Transmembrane helix</keyword>
<evidence type="ECO:0000256" key="6">
    <source>
        <dbReference type="ARBA" id="ARBA00022741"/>
    </source>
</evidence>
<evidence type="ECO:0000256" key="2">
    <source>
        <dbReference type="ARBA" id="ARBA00022475"/>
    </source>
</evidence>
<dbReference type="Pfam" id="PF06580">
    <property type="entry name" value="His_kinase"/>
    <property type="match status" value="1"/>
</dbReference>
<evidence type="ECO:0000256" key="3">
    <source>
        <dbReference type="ARBA" id="ARBA00022553"/>
    </source>
</evidence>
<dbReference type="InterPro" id="IPR050640">
    <property type="entry name" value="Bact_2-comp_sensor_kinase"/>
</dbReference>
<organism evidence="15 16">
    <name type="scientific">Paenibacillus borealis</name>
    <dbReference type="NCBI Taxonomy" id="160799"/>
    <lineage>
        <taxon>Bacteria</taxon>
        <taxon>Bacillati</taxon>
        <taxon>Bacillota</taxon>
        <taxon>Bacilli</taxon>
        <taxon>Bacillales</taxon>
        <taxon>Paenibacillaceae</taxon>
        <taxon>Paenibacillus</taxon>
    </lineage>
</organism>
<evidence type="ECO:0000256" key="12">
    <source>
        <dbReference type="SAM" id="Phobius"/>
    </source>
</evidence>
<evidence type="ECO:0000313" key="15">
    <source>
        <dbReference type="EMBL" id="AIQ55730.1"/>
    </source>
</evidence>
<dbReference type="SUPFAM" id="SSF55874">
    <property type="entry name" value="ATPase domain of HSP90 chaperone/DNA topoisomerase II/histidine kinase"/>
    <property type="match status" value="1"/>
</dbReference>
<dbReference type="RefSeq" id="WP_042210064.1">
    <property type="nucleotide sequence ID" value="NZ_CP009285.1"/>
</dbReference>
<dbReference type="PANTHER" id="PTHR34220">
    <property type="entry name" value="SENSOR HISTIDINE KINASE YPDA"/>
    <property type="match status" value="1"/>
</dbReference>
<keyword evidence="7 15" id="KW-0418">Kinase</keyword>
<dbReference type="EMBL" id="CP009285">
    <property type="protein sequence ID" value="AIQ55730.1"/>
    <property type="molecule type" value="Genomic_DNA"/>
</dbReference>
<evidence type="ECO:0000256" key="11">
    <source>
        <dbReference type="ARBA" id="ARBA00023136"/>
    </source>
</evidence>
<evidence type="ECO:0000256" key="10">
    <source>
        <dbReference type="ARBA" id="ARBA00023012"/>
    </source>
</evidence>
<keyword evidence="3" id="KW-0597">Phosphoprotein</keyword>
<reference evidence="15" key="1">
    <citation type="submission" date="2014-08" db="EMBL/GenBank/DDBJ databases">
        <title>Comparative genomics of the Paenibacillus odorifer group.</title>
        <authorList>
            <person name="den Bakker H.C."/>
            <person name="Tsai Y.-C.Y.-C."/>
            <person name="Martin N."/>
            <person name="Korlach J."/>
            <person name="Wiedmann M."/>
        </authorList>
    </citation>
    <scope>NUCLEOTIDE SEQUENCE [LARGE SCALE GENOMIC DNA]</scope>
    <source>
        <strain evidence="15">DSM 13188</strain>
    </source>
</reference>
<evidence type="ECO:0000256" key="5">
    <source>
        <dbReference type="ARBA" id="ARBA00022692"/>
    </source>
</evidence>
<dbReference type="AlphaFoldDB" id="A0A089L6J3"/>
<dbReference type="GO" id="GO:0005524">
    <property type="term" value="F:ATP binding"/>
    <property type="evidence" value="ECO:0007669"/>
    <property type="project" value="UniProtKB-KW"/>
</dbReference>
<keyword evidence="16" id="KW-1185">Reference proteome</keyword>
<keyword evidence="11 12" id="KW-0472">Membrane</keyword>
<comment type="subcellular location">
    <subcellularLocation>
        <location evidence="1">Cell membrane</location>
        <topology evidence="1">Multi-pass membrane protein</topology>
    </subcellularLocation>
</comment>
<keyword evidence="8" id="KW-0067">ATP-binding</keyword>
<keyword evidence="4" id="KW-0808">Transferase</keyword>
<evidence type="ECO:0000256" key="9">
    <source>
        <dbReference type="ARBA" id="ARBA00022989"/>
    </source>
</evidence>
<feature type="domain" description="Histidine kinase/HSP90-like ATPase" evidence="13">
    <location>
        <begin position="475"/>
        <end position="579"/>
    </location>
</feature>